<accession>A0A8S0X372</accession>
<name>A0A8S0X372_CYCAE</name>
<keyword evidence="3" id="KW-1185">Reference proteome</keyword>
<dbReference type="SUPFAM" id="SSF81383">
    <property type="entry name" value="F-box domain"/>
    <property type="match status" value="1"/>
</dbReference>
<reference evidence="2 3" key="1">
    <citation type="submission" date="2020-01" db="EMBL/GenBank/DDBJ databases">
        <authorList>
            <person name="Gupta K D."/>
        </authorList>
    </citation>
    <scope>NUCLEOTIDE SEQUENCE [LARGE SCALE GENOMIC DNA]</scope>
</reference>
<sequence>MGGYVYSVAEASLTIASLPVEIIILIFKAYLDPGPPCEGEFHGYSASLFRRCPIILMQVCVLWRAISLTTPSLWTCICPSYESIPRIRRWLTICPKYPLDLQLVRGLYHAVSQDYASSVFNLFAKESYRWRSLSVELDPHMAAGLVRILQSDKSIPSTLEKLKVDPSREPELRMPVSTLEALASLLPRLKFLQHLIWTDKYETSLQGVPWGQLKTVVIDVPSSLDNIFSYFSQCTSATTIAIHWRNSEESRENSPTISPFSRSHASEPHLSQTVARQLEVAILRRDQQVLEDFVKRSPSIHTLIIDERYGEDYAYADEALITDQEIIAYLTSPCLRAIPRVGLDLLYTKKRIPALIQEGLEGGRPLPPLLCWIPENWDQRSNAMRAYSPENIASQITSLPVEILTFVFELYLSRDDPFEDEFYGYFDENLAGYRSPLNLMQVCSQWRAIALATPSLWTYICPSYNHIRNIRHWLAVCPKYPLDLQLETRAIGGIPRGYGYSVFNLFAQEAYRWRSLSIDFDPDVANGFVNLLKSDRTIPLLLEDLKIKSSRPDHMVPASTFHAVVTLLPRLKALRRLIWADPFGEASIVPGGYISLPPFTLHIRHHSRIFEHFTLQHLISLKLSSGCDPIWLLRHLSAPSLQHLEVGILRRGQEVLEEFLKRSPCIHTLVIDERFGEEFAYADEVLISDQEIVAYLTSPFLRAIPRVGVDLIDTKERVFSLIRQRSDARQPLPPLLCWRESLYRRDGSITLSPQYELDADYPF</sequence>
<dbReference type="EMBL" id="CACVBS010000050">
    <property type="protein sequence ID" value="CAA7265722.1"/>
    <property type="molecule type" value="Genomic_DNA"/>
</dbReference>
<dbReference type="Proteomes" id="UP000467700">
    <property type="component" value="Unassembled WGS sequence"/>
</dbReference>
<dbReference type="InterPro" id="IPR036047">
    <property type="entry name" value="F-box-like_dom_sf"/>
</dbReference>
<comment type="caution">
    <text evidence="2">The sequence shown here is derived from an EMBL/GenBank/DDBJ whole genome shotgun (WGS) entry which is preliminary data.</text>
</comment>
<evidence type="ECO:0000259" key="1">
    <source>
        <dbReference type="Pfam" id="PF12937"/>
    </source>
</evidence>
<organism evidence="2 3">
    <name type="scientific">Cyclocybe aegerita</name>
    <name type="common">Black poplar mushroom</name>
    <name type="synonym">Agrocybe aegerita</name>
    <dbReference type="NCBI Taxonomy" id="1973307"/>
    <lineage>
        <taxon>Eukaryota</taxon>
        <taxon>Fungi</taxon>
        <taxon>Dikarya</taxon>
        <taxon>Basidiomycota</taxon>
        <taxon>Agaricomycotina</taxon>
        <taxon>Agaricomycetes</taxon>
        <taxon>Agaricomycetidae</taxon>
        <taxon>Agaricales</taxon>
        <taxon>Agaricineae</taxon>
        <taxon>Bolbitiaceae</taxon>
        <taxon>Cyclocybe</taxon>
    </lineage>
</organism>
<dbReference type="Pfam" id="PF12937">
    <property type="entry name" value="F-box-like"/>
    <property type="match status" value="1"/>
</dbReference>
<dbReference type="OrthoDB" id="3217549at2759"/>
<evidence type="ECO:0000313" key="3">
    <source>
        <dbReference type="Proteomes" id="UP000467700"/>
    </source>
</evidence>
<dbReference type="AlphaFoldDB" id="A0A8S0X372"/>
<evidence type="ECO:0000313" key="2">
    <source>
        <dbReference type="EMBL" id="CAA7265722.1"/>
    </source>
</evidence>
<dbReference type="Gene3D" id="1.20.1280.50">
    <property type="match status" value="1"/>
</dbReference>
<dbReference type="InterPro" id="IPR001810">
    <property type="entry name" value="F-box_dom"/>
</dbReference>
<protein>
    <recommendedName>
        <fullName evidence="1">F-box domain-containing protein</fullName>
    </recommendedName>
</protein>
<proteinExistence type="predicted"/>
<gene>
    <name evidence="2" type="ORF">AAE3_LOCUS8004</name>
</gene>
<feature type="domain" description="F-box" evidence="1">
    <location>
        <begin position="397"/>
        <end position="461"/>
    </location>
</feature>